<dbReference type="EMBL" id="LIHL02000008">
    <property type="protein sequence ID" value="KAF5461404.1"/>
    <property type="molecule type" value="Genomic_DNA"/>
</dbReference>
<comment type="subunit">
    <text evidence="3 10">Homodimers and heterodimers.</text>
</comment>
<comment type="similarity">
    <text evidence="2 10">Belongs to the Aux/IAA family.</text>
</comment>
<organism evidence="12 13">
    <name type="scientific">Juglans regia</name>
    <name type="common">English walnut</name>
    <dbReference type="NCBI Taxonomy" id="51240"/>
    <lineage>
        <taxon>Eukaryota</taxon>
        <taxon>Viridiplantae</taxon>
        <taxon>Streptophyta</taxon>
        <taxon>Embryophyta</taxon>
        <taxon>Tracheophyta</taxon>
        <taxon>Spermatophyta</taxon>
        <taxon>Magnoliopsida</taxon>
        <taxon>eudicotyledons</taxon>
        <taxon>Gunneridae</taxon>
        <taxon>Pentapetalae</taxon>
        <taxon>rosids</taxon>
        <taxon>fabids</taxon>
        <taxon>Fagales</taxon>
        <taxon>Juglandaceae</taxon>
        <taxon>Juglans</taxon>
    </lineage>
</organism>
<dbReference type="GO" id="GO:0009734">
    <property type="term" value="P:auxin-activated signaling pathway"/>
    <property type="evidence" value="ECO:0007669"/>
    <property type="project" value="UniProtKB-UniRule"/>
</dbReference>
<dbReference type="PANTHER" id="PTHR31734:SF44">
    <property type="entry name" value="AUXIN-RESPONSIVE PROTEIN"/>
    <property type="match status" value="1"/>
</dbReference>
<feature type="domain" description="PB1" evidence="11">
    <location>
        <begin position="127"/>
        <end position="213"/>
    </location>
</feature>
<comment type="function">
    <text evidence="9">Aux/IAA proteins are short-lived transcriptional factors that function as repressors of early auxin response genes at low auxin concentrations. Repression is thought to result from the interaction with auxin response factors (ARFs), proteins that bind to the auxin-responsive promoter element (AuxRE). Formation of heterodimers with ARF proteins may alter their ability to modulate early auxin response genes expression.</text>
</comment>
<reference evidence="12" key="1">
    <citation type="submission" date="2015-10" db="EMBL/GenBank/DDBJ databases">
        <authorList>
            <person name="Martinez-Garcia P.J."/>
            <person name="Crepeau M.W."/>
            <person name="Puiu D."/>
            <person name="Gonzalez-Ibeas D."/>
            <person name="Whalen J."/>
            <person name="Stevens K."/>
            <person name="Paul R."/>
            <person name="Butterfield T."/>
            <person name="Britton M."/>
            <person name="Reagan R."/>
            <person name="Chakraborty S."/>
            <person name="Walawage S.L."/>
            <person name="Vasquez-Gross H.A."/>
            <person name="Cardeno C."/>
            <person name="Famula R."/>
            <person name="Pratt K."/>
            <person name="Kuruganti S."/>
            <person name="Aradhya M.K."/>
            <person name="Leslie C.A."/>
            <person name="Dandekar A.M."/>
            <person name="Salzberg S.L."/>
            <person name="Wegrzyn J.L."/>
            <person name="Langley C.H."/>
            <person name="Neale D.B."/>
        </authorList>
    </citation>
    <scope>NUCLEOTIDE SEQUENCE</scope>
    <source>
        <tissue evidence="12">Leaves</tissue>
    </source>
</reference>
<evidence type="ECO:0000256" key="5">
    <source>
        <dbReference type="ARBA" id="ARBA00023015"/>
    </source>
</evidence>
<accession>A0A833UGV8</accession>
<evidence type="ECO:0000256" key="4">
    <source>
        <dbReference type="ARBA" id="ARBA00022491"/>
    </source>
</evidence>
<dbReference type="InterPro" id="IPR033389">
    <property type="entry name" value="AUX/IAA_dom"/>
</dbReference>
<protein>
    <recommendedName>
        <fullName evidence="10">Auxin-responsive protein</fullName>
    </recommendedName>
</protein>
<sequence length="213" mass="24321">MDDLQLGLALIPVVHDTPVVKKVVTFDLNHDHRELQLLGSEPWNYDTCLASQKCAKNKRNFEIAFGKTGDDQISCITNKKEEEENHVVGWPPIKPWVKKQLHHENQGGQVKINDRTAERSTGTGPNSLYVKVKMEGVPIARKIDLRLNHSYQMLRDSLMTMFANYQQTEKDHGSSYTLTYQDKDGDWLLAGDVPWQSFMESVQRLEIIRNAAG</sequence>
<proteinExistence type="inferred from homology"/>
<evidence type="ECO:0000256" key="8">
    <source>
        <dbReference type="ARBA" id="ARBA00023294"/>
    </source>
</evidence>
<evidence type="ECO:0000256" key="2">
    <source>
        <dbReference type="ARBA" id="ARBA00006728"/>
    </source>
</evidence>
<dbReference type="PANTHER" id="PTHR31734">
    <property type="entry name" value="AUXIN-RESPONSIVE PROTEIN IAA17"/>
    <property type="match status" value="1"/>
</dbReference>
<comment type="subcellular location">
    <subcellularLocation>
        <location evidence="1 10">Nucleus</location>
    </subcellularLocation>
</comment>
<comment type="caution">
    <text evidence="12">The sequence shown here is derived from an EMBL/GenBank/DDBJ whole genome shotgun (WGS) entry which is preliminary data.</text>
</comment>
<dbReference type="Gene3D" id="3.10.20.90">
    <property type="entry name" value="Phosphatidylinositol 3-kinase Catalytic Subunit, Chain A, domain 1"/>
    <property type="match status" value="1"/>
</dbReference>
<keyword evidence="4 10" id="KW-0678">Repressor</keyword>
<keyword evidence="6 10" id="KW-0804">Transcription</keyword>
<keyword evidence="7 10" id="KW-0539">Nucleus</keyword>
<dbReference type="Gramene" id="Jr08_01380_p1">
    <property type="protein sequence ID" value="cds.Jr08_01380_p1"/>
    <property type="gene ID" value="Jr08_01380"/>
</dbReference>
<dbReference type="Proteomes" id="UP000619265">
    <property type="component" value="Unassembled WGS sequence"/>
</dbReference>
<evidence type="ECO:0000256" key="1">
    <source>
        <dbReference type="ARBA" id="ARBA00004123"/>
    </source>
</evidence>
<dbReference type="GO" id="GO:0006355">
    <property type="term" value="P:regulation of DNA-templated transcription"/>
    <property type="evidence" value="ECO:0007669"/>
    <property type="project" value="InterPro"/>
</dbReference>
<keyword evidence="5 10" id="KW-0805">Transcription regulation</keyword>
<evidence type="ECO:0000259" key="11">
    <source>
        <dbReference type="PROSITE" id="PS51745"/>
    </source>
</evidence>
<evidence type="ECO:0000313" key="13">
    <source>
        <dbReference type="Proteomes" id="UP000619265"/>
    </source>
</evidence>
<evidence type="ECO:0000256" key="9">
    <source>
        <dbReference type="ARBA" id="ARBA00025283"/>
    </source>
</evidence>
<evidence type="ECO:0000256" key="7">
    <source>
        <dbReference type="ARBA" id="ARBA00023242"/>
    </source>
</evidence>
<dbReference type="SUPFAM" id="SSF54277">
    <property type="entry name" value="CAD &amp; PB1 domains"/>
    <property type="match status" value="1"/>
</dbReference>
<name>A0A833UGV8_JUGRE</name>
<evidence type="ECO:0000313" key="12">
    <source>
        <dbReference type="EMBL" id="KAF5461404.1"/>
    </source>
</evidence>
<dbReference type="InterPro" id="IPR053793">
    <property type="entry name" value="PB1-like"/>
</dbReference>
<dbReference type="Pfam" id="PF02309">
    <property type="entry name" value="AUX_IAA"/>
    <property type="match status" value="1"/>
</dbReference>
<reference evidence="12" key="2">
    <citation type="submission" date="2020-03" db="EMBL/GenBank/DDBJ databases">
        <title>Walnut 2.0.</title>
        <authorList>
            <person name="Marrano A."/>
            <person name="Britton M."/>
            <person name="Zimin A.V."/>
            <person name="Zaini P.A."/>
            <person name="Workman R."/>
            <person name="Puiu D."/>
            <person name="Bianco L."/>
            <person name="Allen B.J."/>
            <person name="Troggio M."/>
            <person name="Leslie C.A."/>
            <person name="Timp W."/>
            <person name="Dendekar A."/>
            <person name="Salzberg S.L."/>
            <person name="Neale D.B."/>
        </authorList>
    </citation>
    <scope>NUCLEOTIDE SEQUENCE</scope>
    <source>
        <tissue evidence="12">Leaves</tissue>
    </source>
</reference>
<dbReference type="GO" id="GO:0005634">
    <property type="term" value="C:nucleus"/>
    <property type="evidence" value="ECO:0007669"/>
    <property type="project" value="UniProtKB-SubCell"/>
</dbReference>
<keyword evidence="8 10" id="KW-0927">Auxin signaling pathway</keyword>
<evidence type="ECO:0000256" key="6">
    <source>
        <dbReference type="ARBA" id="ARBA00023163"/>
    </source>
</evidence>
<evidence type="ECO:0000256" key="10">
    <source>
        <dbReference type="RuleBase" id="RU004549"/>
    </source>
</evidence>
<dbReference type="InterPro" id="IPR003311">
    <property type="entry name" value="AUX_IAA"/>
</dbReference>
<dbReference type="AlphaFoldDB" id="A0A833UGV8"/>
<dbReference type="PROSITE" id="PS51745">
    <property type="entry name" value="PB1"/>
    <property type="match status" value="1"/>
</dbReference>
<evidence type="ECO:0000256" key="3">
    <source>
        <dbReference type="ARBA" id="ARBA00011726"/>
    </source>
</evidence>
<gene>
    <name evidence="12" type="ORF">F2P56_017508</name>
</gene>